<dbReference type="InterPro" id="IPR039123">
    <property type="entry name" value="PPTC7"/>
</dbReference>
<evidence type="ECO:0000256" key="3">
    <source>
        <dbReference type="SAM" id="MobiDB-lite"/>
    </source>
</evidence>
<evidence type="ECO:0000313" key="8">
    <source>
        <dbReference type="Proteomes" id="UP000322899"/>
    </source>
</evidence>
<dbReference type="Gene3D" id="3.10.580.10">
    <property type="entry name" value="CBS-domain"/>
    <property type="match status" value="1"/>
</dbReference>
<gene>
    <name evidence="7" type="ORF">FNF27_05517</name>
    <name evidence="6" type="ORF">FNF29_04195</name>
</gene>
<keyword evidence="2" id="KW-0904">Protein phosphatase</keyword>
<comment type="caution">
    <text evidence="7">The sequence shown here is derived from an EMBL/GenBank/DDBJ whole genome shotgun (WGS) entry which is preliminary data.</text>
</comment>
<dbReference type="Gene3D" id="3.60.40.10">
    <property type="entry name" value="PPM-type phosphatase domain"/>
    <property type="match status" value="1"/>
</dbReference>
<evidence type="ECO:0000313" key="7">
    <source>
        <dbReference type="EMBL" id="KAA0173026.1"/>
    </source>
</evidence>
<comment type="cofactor">
    <cofactor evidence="2">
        <name>Mg(2+)</name>
        <dbReference type="ChEBI" id="CHEBI:18420"/>
    </cofactor>
</comment>
<comment type="catalytic activity">
    <reaction evidence="2">
        <text>O-phospho-L-seryl-[protein] + H2O = L-seryl-[protein] + phosphate</text>
        <dbReference type="Rhea" id="RHEA:20629"/>
        <dbReference type="Rhea" id="RHEA-COMP:9863"/>
        <dbReference type="Rhea" id="RHEA-COMP:11604"/>
        <dbReference type="ChEBI" id="CHEBI:15377"/>
        <dbReference type="ChEBI" id="CHEBI:29999"/>
        <dbReference type="ChEBI" id="CHEBI:43474"/>
        <dbReference type="ChEBI" id="CHEBI:83421"/>
        <dbReference type="EC" id="3.1.3.16"/>
    </reaction>
</comment>
<keyword evidence="2" id="KW-0479">Metal-binding</keyword>
<dbReference type="AlphaFoldDB" id="A0A5A8E5M0"/>
<feature type="domain" description="PPM-type phosphatase" evidence="5">
    <location>
        <begin position="208"/>
        <end position="575"/>
    </location>
</feature>
<name>A0A5A8E5M0_CAFRO</name>
<dbReference type="EMBL" id="VLTN01000023">
    <property type="protein sequence ID" value="KAA0152081.1"/>
    <property type="molecule type" value="Genomic_DNA"/>
</dbReference>
<dbReference type="GO" id="GO:0004722">
    <property type="term" value="F:protein serine/threonine phosphatase activity"/>
    <property type="evidence" value="ECO:0007669"/>
    <property type="project" value="UniProtKB-EC"/>
</dbReference>
<keyword evidence="9" id="KW-1185">Reference proteome</keyword>
<dbReference type="GO" id="GO:0046872">
    <property type="term" value="F:metal ion binding"/>
    <property type="evidence" value="ECO:0007669"/>
    <property type="project" value="UniProtKB-UniRule"/>
</dbReference>
<evidence type="ECO:0000259" key="5">
    <source>
        <dbReference type="PROSITE" id="PS51746"/>
    </source>
</evidence>
<evidence type="ECO:0000313" key="6">
    <source>
        <dbReference type="EMBL" id="KAA0152081.1"/>
    </source>
</evidence>
<keyword evidence="1" id="KW-0129">CBS domain</keyword>
<dbReference type="Pfam" id="PF00571">
    <property type="entry name" value="CBS"/>
    <property type="match status" value="2"/>
</dbReference>
<dbReference type="SUPFAM" id="SSF54631">
    <property type="entry name" value="CBS-domain pair"/>
    <property type="match status" value="1"/>
</dbReference>
<dbReference type="InterPro" id="IPR036457">
    <property type="entry name" value="PPM-type-like_dom_sf"/>
</dbReference>
<proteinExistence type="inferred from homology"/>
<comment type="catalytic activity">
    <reaction evidence="2">
        <text>O-phospho-L-threonyl-[protein] + H2O = L-threonyl-[protein] + phosphate</text>
        <dbReference type="Rhea" id="RHEA:47004"/>
        <dbReference type="Rhea" id="RHEA-COMP:11060"/>
        <dbReference type="Rhea" id="RHEA-COMP:11605"/>
        <dbReference type="ChEBI" id="CHEBI:15377"/>
        <dbReference type="ChEBI" id="CHEBI:30013"/>
        <dbReference type="ChEBI" id="CHEBI:43474"/>
        <dbReference type="ChEBI" id="CHEBI:61977"/>
        <dbReference type="EC" id="3.1.3.16"/>
    </reaction>
</comment>
<dbReference type="InterPro" id="IPR046342">
    <property type="entry name" value="CBS_dom_sf"/>
</dbReference>
<dbReference type="PROSITE" id="PS51371">
    <property type="entry name" value="CBS"/>
    <property type="match status" value="1"/>
</dbReference>
<reference evidence="8 9" key="1">
    <citation type="submission" date="2019-07" db="EMBL/GenBank/DDBJ databases">
        <title>Genomes of Cafeteria roenbergensis.</title>
        <authorList>
            <person name="Fischer M.G."/>
            <person name="Hackl T."/>
            <person name="Roman M."/>
        </authorList>
    </citation>
    <scope>NUCLEOTIDE SEQUENCE [LARGE SCALE GENOMIC DNA]</scope>
    <source>
        <strain evidence="6 9">BVI</strain>
        <strain evidence="7 8">E4-10P</strain>
    </source>
</reference>
<evidence type="ECO:0000259" key="4">
    <source>
        <dbReference type="PROSITE" id="PS51371"/>
    </source>
</evidence>
<keyword evidence="2" id="KW-0464">Manganese</keyword>
<keyword evidence="2" id="KW-0378">Hydrolase</keyword>
<feature type="region of interest" description="Disordered" evidence="3">
    <location>
        <begin position="161"/>
        <end position="200"/>
    </location>
</feature>
<organism evidence="7 8">
    <name type="scientific">Cafeteria roenbergensis</name>
    <name type="common">Marine flagellate</name>
    <dbReference type="NCBI Taxonomy" id="33653"/>
    <lineage>
        <taxon>Eukaryota</taxon>
        <taxon>Sar</taxon>
        <taxon>Stramenopiles</taxon>
        <taxon>Bigyra</taxon>
        <taxon>Opalozoa</taxon>
        <taxon>Bicosoecida</taxon>
        <taxon>Cafeteriaceae</taxon>
        <taxon>Cafeteria</taxon>
    </lineage>
</organism>
<accession>A0A5A8E5M0</accession>
<dbReference type="Proteomes" id="UP000323011">
    <property type="component" value="Unassembled WGS sequence"/>
</dbReference>
<dbReference type="PANTHER" id="PTHR12320:SF1">
    <property type="entry name" value="PROTEIN PHOSPHATASE PTC7 HOMOLOG"/>
    <property type="match status" value="1"/>
</dbReference>
<evidence type="ECO:0000313" key="9">
    <source>
        <dbReference type="Proteomes" id="UP000323011"/>
    </source>
</evidence>
<dbReference type="SUPFAM" id="SSF81606">
    <property type="entry name" value="PP2C-like"/>
    <property type="match status" value="1"/>
</dbReference>
<keyword evidence="2" id="KW-0460">Magnesium</keyword>
<dbReference type="OMA" id="KENDKMW"/>
<feature type="domain" description="CBS" evidence="4">
    <location>
        <begin position="83"/>
        <end position="148"/>
    </location>
</feature>
<dbReference type="PANTHER" id="PTHR12320">
    <property type="entry name" value="PROTEIN PHOSPHATASE 2C"/>
    <property type="match status" value="1"/>
</dbReference>
<dbReference type="InterPro" id="IPR000644">
    <property type="entry name" value="CBS_dom"/>
</dbReference>
<comment type="cofactor">
    <cofactor evidence="2">
        <name>Mn(2+)</name>
        <dbReference type="ChEBI" id="CHEBI:29035"/>
    </cofactor>
</comment>
<dbReference type="EC" id="3.1.3.16" evidence="2"/>
<dbReference type="SMART" id="SM00116">
    <property type="entry name" value="CBS"/>
    <property type="match status" value="2"/>
</dbReference>
<protein>
    <recommendedName>
        <fullName evidence="2">Protein phosphatase</fullName>
        <ecNumber evidence="2">3.1.3.16</ecNumber>
    </recommendedName>
</protein>
<evidence type="ECO:0000256" key="2">
    <source>
        <dbReference type="RuleBase" id="RU366020"/>
    </source>
</evidence>
<comment type="similarity">
    <text evidence="2">Belongs to the PP2C family.</text>
</comment>
<dbReference type="InterPro" id="IPR001932">
    <property type="entry name" value="PPM-type_phosphatase-like_dom"/>
</dbReference>
<sequence>METLSVADLLAAFGRTSASEHTVPADGTLHEAIEAIVTRRIPIVIAEHAGSFVGVVTARDILRSVHEFEGEGDPLAQTVRSISTPASKVVTAAPDDSLSQVSIIMSEARVRSLPVVSTSAGGKAELAGVVTLKDVSDFVNMPDTGAKESFSKNILGRRGLGSGATMRLGRTAQQSGASGDDTAGRCTGESSVPTLPATASGEWIQLRTGAACEARQVKPPQPPPPIEDAHFVARVSWPADGEACLTDSRQGGNPRGTADGGGAVAPVTYFGVLDGVGSWAGRGVDPTAFSAALRDAAVDCVSRAPAGLFAGVGRSAARPGDRFTPSQPALGPPSPLDVLAAAWRNTLATRVVGSTTALFASLDPLTGHLAVANVGDCGVLVVRPLLEGAGGSMVSGATAPGDDDLPPLAVAYRSAQQLHDFNFPFQLGYAPGSDEDGEESSGLHDSHFENPTHADFTRVPILPGDIVIAATDGLFDNVDSDGILLVVARWVHEGGVERARAASGPTDGGVALDPETLRRGDNDPMRGLAQALVKEAVTRSMDKTRDSPFATLAKDNDIMWSGGIPDDVAVVVGLVTEEPWRQRR</sequence>
<dbReference type="Proteomes" id="UP000322899">
    <property type="component" value="Unassembled WGS sequence"/>
</dbReference>
<dbReference type="OrthoDB" id="60843at2759"/>
<feature type="region of interest" description="Disordered" evidence="3">
    <location>
        <begin position="499"/>
        <end position="523"/>
    </location>
</feature>
<evidence type="ECO:0000256" key="1">
    <source>
        <dbReference type="PROSITE-ProRule" id="PRU00703"/>
    </source>
</evidence>
<dbReference type="EMBL" id="VLTO01000039">
    <property type="protein sequence ID" value="KAA0173026.1"/>
    <property type="molecule type" value="Genomic_DNA"/>
</dbReference>
<dbReference type="PROSITE" id="PS51746">
    <property type="entry name" value="PPM_2"/>
    <property type="match status" value="1"/>
</dbReference>